<keyword evidence="1" id="KW-0472">Membrane</keyword>
<sequence length="154" mass="17784">MESGDTKRRLDRLFVCHAFFALACGALAILFPNIFFFLFHSDGKIHDRHESGDIHRIYCLTRVYGCLIMAQSWIVWNARKVDDGVIRRAFVQAYFGCFVLTFLSLLRAQLTAETLMVPMNWVIIVVFAFLSIYYGYFIFVEKITVFEGLGKSTN</sequence>
<accession>A0A7S2UWE6</accession>
<feature type="transmembrane region" description="Helical" evidence="1">
    <location>
        <begin position="55"/>
        <end position="76"/>
    </location>
</feature>
<dbReference type="AlphaFoldDB" id="A0A7S2UWE6"/>
<keyword evidence="1" id="KW-1133">Transmembrane helix</keyword>
<feature type="transmembrane region" description="Helical" evidence="1">
    <location>
        <begin position="118"/>
        <end position="139"/>
    </location>
</feature>
<keyword evidence="1" id="KW-0812">Transmembrane</keyword>
<gene>
    <name evidence="2" type="ORF">FJAP1339_LOCUS2357</name>
</gene>
<evidence type="ECO:0000313" key="2">
    <source>
        <dbReference type="EMBL" id="CAD9859837.1"/>
    </source>
</evidence>
<evidence type="ECO:0000256" key="1">
    <source>
        <dbReference type="SAM" id="Phobius"/>
    </source>
</evidence>
<name>A0A7S2UWE6_9STRA</name>
<protein>
    <submittedName>
        <fullName evidence="2">Uncharacterized protein</fullName>
    </submittedName>
</protein>
<feature type="transmembrane region" description="Helical" evidence="1">
    <location>
        <begin position="12"/>
        <end position="35"/>
    </location>
</feature>
<dbReference type="EMBL" id="HBHR01004861">
    <property type="protein sequence ID" value="CAD9859837.1"/>
    <property type="molecule type" value="Transcribed_RNA"/>
</dbReference>
<feature type="transmembrane region" description="Helical" evidence="1">
    <location>
        <begin position="88"/>
        <end position="106"/>
    </location>
</feature>
<proteinExistence type="predicted"/>
<reference evidence="2" key="1">
    <citation type="submission" date="2021-01" db="EMBL/GenBank/DDBJ databases">
        <authorList>
            <person name="Corre E."/>
            <person name="Pelletier E."/>
            <person name="Niang G."/>
            <person name="Scheremetjew M."/>
            <person name="Finn R."/>
            <person name="Kale V."/>
            <person name="Holt S."/>
            <person name="Cochrane G."/>
            <person name="Meng A."/>
            <person name="Brown T."/>
            <person name="Cohen L."/>
        </authorList>
    </citation>
    <scope>NUCLEOTIDE SEQUENCE</scope>
    <source>
        <strain evidence="2">CCMP1661</strain>
    </source>
</reference>
<dbReference type="PROSITE" id="PS51257">
    <property type="entry name" value="PROKAR_LIPOPROTEIN"/>
    <property type="match status" value="1"/>
</dbReference>
<organism evidence="2">
    <name type="scientific">Fibrocapsa japonica</name>
    <dbReference type="NCBI Taxonomy" id="94617"/>
    <lineage>
        <taxon>Eukaryota</taxon>
        <taxon>Sar</taxon>
        <taxon>Stramenopiles</taxon>
        <taxon>Ochrophyta</taxon>
        <taxon>Raphidophyceae</taxon>
        <taxon>Chattonellales</taxon>
        <taxon>Chattonellaceae</taxon>
        <taxon>Fibrocapsa</taxon>
    </lineage>
</organism>